<name>A0ACC0UN97_9AGAM</name>
<protein>
    <submittedName>
        <fullName evidence="1">Uncharacterized protein</fullName>
    </submittedName>
</protein>
<sequence length="313" mass="34603">MSSPYTSIAAMDPSSDNDNNKCFSEQLDGSQVSPNAQKVTSYHILSFNISIILILIAGNFGDDDLGQILNAQLDTLAISPQAKQAIIPTLFGISKLIEVQSQGIPMPQLQFQPVSASLCFNCKVAMNTHPMGSLVFYQMHHCPFTSNSGSGYTTWFSGKSNTNIPLPPMVPEAKTGDLYVHFNTSMNGYQYWMLDRNNQWESISKGVENPLNHDQVLSIHSNGEPSWVTQASTTTTQGRKEREMQEKALACGPECLMMWDTSTAGTTAKTPEGYDQFPQELCPCAQHRRQCHANSLNASRSRGPFLFPWQPPL</sequence>
<accession>A0ACC0UN97</accession>
<reference evidence="1" key="1">
    <citation type="submission" date="2021-03" db="EMBL/GenBank/DDBJ databases">
        <title>Evolutionary priming and transition to the ectomycorrhizal habit in an iconic lineage of mushroom-forming fungi: is preadaptation a requirement?</title>
        <authorList>
            <consortium name="DOE Joint Genome Institute"/>
            <person name="Looney B.P."/>
            <person name="Miyauchi S."/>
            <person name="Morin E."/>
            <person name="Drula E."/>
            <person name="Courty P.E."/>
            <person name="Chicoki N."/>
            <person name="Fauchery L."/>
            <person name="Kohler A."/>
            <person name="Kuo A."/>
            <person name="LaButti K."/>
            <person name="Pangilinan J."/>
            <person name="Lipzen A."/>
            <person name="Riley R."/>
            <person name="Andreopoulos W."/>
            <person name="He G."/>
            <person name="Johnson J."/>
            <person name="Barry K.W."/>
            <person name="Grigoriev I.V."/>
            <person name="Nagy L."/>
            <person name="Hibbett D."/>
            <person name="Henrissat B."/>
            <person name="Matheny P.B."/>
            <person name="Labbe J."/>
            <person name="Martin A.F."/>
        </authorList>
    </citation>
    <scope>NUCLEOTIDE SEQUENCE</scope>
    <source>
        <strain evidence="1">BPL698</strain>
    </source>
</reference>
<dbReference type="EMBL" id="JAGFNK010000003">
    <property type="protein sequence ID" value="KAI9513066.1"/>
    <property type="molecule type" value="Genomic_DNA"/>
</dbReference>
<proteinExistence type="predicted"/>
<keyword evidence="2" id="KW-1185">Reference proteome</keyword>
<comment type="caution">
    <text evidence="1">The sequence shown here is derived from an EMBL/GenBank/DDBJ whole genome shotgun (WGS) entry which is preliminary data.</text>
</comment>
<organism evidence="1 2">
    <name type="scientific">Russula earlei</name>
    <dbReference type="NCBI Taxonomy" id="71964"/>
    <lineage>
        <taxon>Eukaryota</taxon>
        <taxon>Fungi</taxon>
        <taxon>Dikarya</taxon>
        <taxon>Basidiomycota</taxon>
        <taxon>Agaricomycotina</taxon>
        <taxon>Agaricomycetes</taxon>
        <taxon>Russulales</taxon>
        <taxon>Russulaceae</taxon>
        <taxon>Russula</taxon>
    </lineage>
</organism>
<dbReference type="Proteomes" id="UP001207468">
    <property type="component" value="Unassembled WGS sequence"/>
</dbReference>
<evidence type="ECO:0000313" key="2">
    <source>
        <dbReference type="Proteomes" id="UP001207468"/>
    </source>
</evidence>
<gene>
    <name evidence="1" type="ORF">F5148DRAFT_1145654</name>
</gene>
<evidence type="ECO:0000313" key="1">
    <source>
        <dbReference type="EMBL" id="KAI9513066.1"/>
    </source>
</evidence>